<protein>
    <recommendedName>
        <fullName evidence="3">DUF304 domain-containing protein</fullName>
    </recommendedName>
</protein>
<proteinExistence type="predicted"/>
<dbReference type="EMBL" id="JBHSEI010000015">
    <property type="protein sequence ID" value="MFC4640226.1"/>
    <property type="molecule type" value="Genomic_DNA"/>
</dbReference>
<sequence>MLVILLLAVAVLSRLITQVKGSVLTISLGLGLFPIRVPIQSIRNIQRTELNPFQGYGLRLGLGVRIYRIRGQKALQLTLRDERYLIVAGNDLGGLEQALQHAWPAPSSLT</sequence>
<evidence type="ECO:0000313" key="1">
    <source>
        <dbReference type="EMBL" id="MFC4640226.1"/>
    </source>
</evidence>
<reference evidence="2" key="1">
    <citation type="journal article" date="2019" name="Int. J. Syst. Evol. Microbiol.">
        <title>The Global Catalogue of Microorganisms (GCM) 10K type strain sequencing project: providing services to taxonomists for standard genome sequencing and annotation.</title>
        <authorList>
            <consortium name="The Broad Institute Genomics Platform"/>
            <consortium name="The Broad Institute Genome Sequencing Center for Infectious Disease"/>
            <person name="Wu L."/>
            <person name="Ma J."/>
        </authorList>
    </citation>
    <scope>NUCLEOTIDE SEQUENCE [LARGE SCALE GENOMIC DNA]</scope>
    <source>
        <strain evidence="2">CCUG 55995</strain>
    </source>
</reference>
<comment type="caution">
    <text evidence="1">The sequence shown here is derived from an EMBL/GenBank/DDBJ whole genome shotgun (WGS) entry which is preliminary data.</text>
</comment>
<accession>A0ABV9ID05</accession>
<keyword evidence="2" id="KW-1185">Reference proteome</keyword>
<dbReference type="Proteomes" id="UP001595952">
    <property type="component" value="Unassembled WGS sequence"/>
</dbReference>
<evidence type="ECO:0000313" key="2">
    <source>
        <dbReference type="Proteomes" id="UP001595952"/>
    </source>
</evidence>
<evidence type="ECO:0008006" key="3">
    <source>
        <dbReference type="Google" id="ProtNLM"/>
    </source>
</evidence>
<organism evidence="1 2">
    <name type="scientific">Deinococcus hohokamensis</name>
    <dbReference type="NCBI Taxonomy" id="309883"/>
    <lineage>
        <taxon>Bacteria</taxon>
        <taxon>Thermotogati</taxon>
        <taxon>Deinococcota</taxon>
        <taxon>Deinococci</taxon>
        <taxon>Deinococcales</taxon>
        <taxon>Deinococcaceae</taxon>
        <taxon>Deinococcus</taxon>
    </lineage>
</organism>
<gene>
    <name evidence="1" type="ORF">ACFO0D_18000</name>
</gene>
<dbReference type="RefSeq" id="WP_380063210.1">
    <property type="nucleotide sequence ID" value="NZ_JBHSEI010000015.1"/>
</dbReference>
<name>A0ABV9ID05_9DEIO</name>